<comment type="similarity">
    <text evidence="2">Belongs to the pseudouridine synthase TruB family.</text>
</comment>
<dbReference type="Pfam" id="PF01509">
    <property type="entry name" value="TruB_N"/>
    <property type="match status" value="1"/>
</dbReference>
<feature type="transmembrane region" description="Helical" evidence="6">
    <location>
        <begin position="111"/>
        <end position="134"/>
    </location>
</feature>
<reference evidence="8 9" key="1">
    <citation type="submission" date="2016-03" db="EMBL/GenBank/DDBJ databases">
        <title>Choanephora cucurbitarum.</title>
        <authorList>
            <person name="Min B."/>
            <person name="Park H."/>
            <person name="Park J.-H."/>
            <person name="Shin H.-D."/>
            <person name="Choi I.-G."/>
        </authorList>
    </citation>
    <scope>NUCLEOTIDE SEQUENCE [LARGE SCALE GENOMIC DNA]</scope>
    <source>
        <strain evidence="8 9">KUS-F28377</strain>
    </source>
</reference>
<dbReference type="STRING" id="101091.A0A1C7NGD4"/>
<evidence type="ECO:0000313" key="8">
    <source>
        <dbReference type="EMBL" id="OBZ88078.1"/>
    </source>
</evidence>
<proteinExistence type="inferred from homology"/>
<evidence type="ECO:0000256" key="3">
    <source>
        <dbReference type="ARBA" id="ARBA00012787"/>
    </source>
</evidence>
<dbReference type="InParanoid" id="A0A1C7NGD4"/>
<feature type="domain" description="Pseudouridine synthase II N-terminal" evidence="7">
    <location>
        <begin position="269"/>
        <end position="414"/>
    </location>
</feature>
<dbReference type="CDD" id="cd02573">
    <property type="entry name" value="PseudoU_synth_EcTruB"/>
    <property type="match status" value="1"/>
</dbReference>
<sequence>MTQPSTFDIHILTISRQAEQRRRTIKSWFNLTNTNNSFNVQVTDDWFPTPLAKDSGNLTWTVYAFLLGRDRKLDPTSNELNLTTTAYVELQVVQSPLTPIIINRDRFAHQWIIVIVMVSSFLVIIATCVIVWLYKNMQKHKKQRERQEQQQQKEKSILSAPDAMMIADKFRQVMSNSELLDQQHTQVGEDLLKRQLASEQDISTSSLSLSAFNIQNMSLRYALNGVLSVYKPKGWTSRKAVDVVKDRLSNDLWINQSKVDLHKLKRKDQLKVGHGGTLDPMAKGVLGVGKGCKQMDRFLQGSKEYMVTSQFGQSTDTYDAEGKIIGLGKTDHLTRHLLEQTLPLFRGQITQVPPMYSALKVKGKRLYDYARQNLELPEPIAPRTVRIDQLDLVDFDPVRHTCVLRVVCGGGTYMRSLVNDLAIAMGTRGHMTELERTRQGQFVIDDTLLLDDSFTLDTCLGRMIAITD</sequence>
<keyword evidence="6" id="KW-0472">Membrane</keyword>
<dbReference type="OrthoDB" id="9995526at2759"/>
<keyword evidence="5" id="KW-0413">Isomerase</keyword>
<dbReference type="PANTHER" id="PTHR13767">
    <property type="entry name" value="TRNA-PSEUDOURIDINE SYNTHASE"/>
    <property type="match status" value="1"/>
</dbReference>
<organism evidence="8 9">
    <name type="scientific">Choanephora cucurbitarum</name>
    <dbReference type="NCBI Taxonomy" id="101091"/>
    <lineage>
        <taxon>Eukaryota</taxon>
        <taxon>Fungi</taxon>
        <taxon>Fungi incertae sedis</taxon>
        <taxon>Mucoromycota</taxon>
        <taxon>Mucoromycotina</taxon>
        <taxon>Mucoromycetes</taxon>
        <taxon>Mucorales</taxon>
        <taxon>Mucorineae</taxon>
        <taxon>Choanephoraceae</taxon>
        <taxon>Choanephoroideae</taxon>
        <taxon>Choanephora</taxon>
    </lineage>
</organism>
<dbReference type="AlphaFoldDB" id="A0A1C7NGD4"/>
<evidence type="ECO:0000259" key="7">
    <source>
        <dbReference type="Pfam" id="PF01509"/>
    </source>
</evidence>
<dbReference type="GO" id="GO:0003723">
    <property type="term" value="F:RNA binding"/>
    <property type="evidence" value="ECO:0007669"/>
    <property type="project" value="InterPro"/>
</dbReference>
<dbReference type="GO" id="GO:0005634">
    <property type="term" value="C:nucleus"/>
    <property type="evidence" value="ECO:0007669"/>
    <property type="project" value="TreeGrafter"/>
</dbReference>
<keyword evidence="6" id="KW-0812">Transmembrane</keyword>
<comment type="catalytic activity">
    <reaction evidence="1">
        <text>a uridine in mRNA = a pseudouridine in mRNA</text>
        <dbReference type="Rhea" id="RHEA:56644"/>
        <dbReference type="Rhea" id="RHEA-COMP:14658"/>
        <dbReference type="Rhea" id="RHEA-COMP:14659"/>
        <dbReference type="ChEBI" id="CHEBI:65314"/>
        <dbReference type="ChEBI" id="CHEBI:65315"/>
    </reaction>
</comment>
<keyword evidence="6" id="KW-1133">Transmembrane helix</keyword>
<keyword evidence="9" id="KW-1185">Reference proteome</keyword>
<dbReference type="Gene3D" id="3.30.2350.10">
    <property type="entry name" value="Pseudouridine synthase"/>
    <property type="match status" value="1"/>
</dbReference>
<evidence type="ECO:0000256" key="1">
    <source>
        <dbReference type="ARBA" id="ARBA00001166"/>
    </source>
</evidence>
<evidence type="ECO:0000256" key="6">
    <source>
        <dbReference type="SAM" id="Phobius"/>
    </source>
</evidence>
<name>A0A1C7NGD4_9FUNG</name>
<dbReference type="Proteomes" id="UP000093000">
    <property type="component" value="Unassembled WGS sequence"/>
</dbReference>
<evidence type="ECO:0000256" key="2">
    <source>
        <dbReference type="ARBA" id="ARBA00008999"/>
    </source>
</evidence>
<evidence type="ECO:0000256" key="4">
    <source>
        <dbReference type="ARBA" id="ARBA00022694"/>
    </source>
</evidence>
<dbReference type="EC" id="5.4.99.25" evidence="3"/>
<evidence type="ECO:0000313" key="9">
    <source>
        <dbReference type="Proteomes" id="UP000093000"/>
    </source>
</evidence>
<dbReference type="GO" id="GO:0160148">
    <property type="term" value="F:tRNA pseudouridine(55) synthase activity"/>
    <property type="evidence" value="ECO:0007669"/>
    <property type="project" value="UniProtKB-EC"/>
</dbReference>
<dbReference type="GO" id="GO:1990481">
    <property type="term" value="P:mRNA pseudouridine synthesis"/>
    <property type="evidence" value="ECO:0007669"/>
    <property type="project" value="TreeGrafter"/>
</dbReference>
<accession>A0A1C7NGD4</accession>
<dbReference type="InterPro" id="IPR014780">
    <property type="entry name" value="tRNA_psdUridine_synth_TruB"/>
</dbReference>
<dbReference type="EMBL" id="LUGH01000176">
    <property type="protein sequence ID" value="OBZ88078.1"/>
    <property type="molecule type" value="Genomic_DNA"/>
</dbReference>
<dbReference type="PANTHER" id="PTHR13767:SF2">
    <property type="entry name" value="PSEUDOURIDYLATE SYNTHASE TRUB1"/>
    <property type="match status" value="1"/>
</dbReference>
<keyword evidence="4" id="KW-0819">tRNA processing</keyword>
<dbReference type="InterPro" id="IPR002501">
    <property type="entry name" value="PsdUridine_synth_N"/>
</dbReference>
<evidence type="ECO:0000256" key="5">
    <source>
        <dbReference type="ARBA" id="ARBA00023235"/>
    </source>
</evidence>
<gene>
    <name evidence="8" type="primary">truB</name>
    <name evidence="8" type="ORF">A0J61_03870</name>
</gene>
<protein>
    <recommendedName>
        <fullName evidence="3">tRNA pseudouridine(55) synthase</fullName>
        <ecNumber evidence="3">5.4.99.25</ecNumber>
    </recommendedName>
</protein>
<dbReference type="GO" id="GO:0006400">
    <property type="term" value="P:tRNA modification"/>
    <property type="evidence" value="ECO:0007669"/>
    <property type="project" value="TreeGrafter"/>
</dbReference>
<dbReference type="SUPFAM" id="SSF55120">
    <property type="entry name" value="Pseudouridine synthase"/>
    <property type="match status" value="1"/>
</dbReference>
<dbReference type="NCBIfam" id="TIGR00431">
    <property type="entry name" value="TruB"/>
    <property type="match status" value="1"/>
</dbReference>
<dbReference type="HAMAP" id="MF_01080">
    <property type="entry name" value="TruB_bact"/>
    <property type="match status" value="1"/>
</dbReference>
<dbReference type="InterPro" id="IPR020103">
    <property type="entry name" value="PsdUridine_synth_cat_dom_sf"/>
</dbReference>
<comment type="caution">
    <text evidence="8">The sequence shown here is derived from an EMBL/GenBank/DDBJ whole genome shotgun (WGS) entry which is preliminary data.</text>
</comment>
<dbReference type="FunCoup" id="A0A1C7NGD4">
    <property type="interactions" value="488"/>
</dbReference>